<evidence type="ECO:0000313" key="2">
    <source>
        <dbReference type="Proteomes" id="UP000095287"/>
    </source>
</evidence>
<evidence type="ECO:0000256" key="1">
    <source>
        <dbReference type="SAM" id="MobiDB-lite"/>
    </source>
</evidence>
<dbReference type="WBParaSite" id="L893_g304.t1">
    <property type="protein sequence ID" value="L893_g304.t1"/>
    <property type="gene ID" value="L893_g304"/>
</dbReference>
<keyword evidence="2" id="KW-1185">Reference proteome</keyword>
<accession>A0A1I7ZW77</accession>
<feature type="region of interest" description="Disordered" evidence="1">
    <location>
        <begin position="163"/>
        <end position="187"/>
    </location>
</feature>
<dbReference type="AlphaFoldDB" id="A0A1I7ZW77"/>
<proteinExistence type="predicted"/>
<dbReference type="Proteomes" id="UP000095287">
    <property type="component" value="Unplaced"/>
</dbReference>
<organism evidence="2 3">
    <name type="scientific">Steinernema glaseri</name>
    <dbReference type="NCBI Taxonomy" id="37863"/>
    <lineage>
        <taxon>Eukaryota</taxon>
        <taxon>Metazoa</taxon>
        <taxon>Ecdysozoa</taxon>
        <taxon>Nematoda</taxon>
        <taxon>Chromadorea</taxon>
        <taxon>Rhabditida</taxon>
        <taxon>Tylenchina</taxon>
        <taxon>Panagrolaimomorpha</taxon>
        <taxon>Strongyloidoidea</taxon>
        <taxon>Steinernematidae</taxon>
        <taxon>Steinernema</taxon>
    </lineage>
</organism>
<dbReference type="SUPFAM" id="SSF49599">
    <property type="entry name" value="TRAF domain-like"/>
    <property type="match status" value="1"/>
</dbReference>
<reference evidence="3" key="1">
    <citation type="submission" date="2016-11" db="UniProtKB">
        <authorList>
            <consortium name="WormBaseParasite"/>
        </authorList>
    </citation>
    <scope>IDENTIFICATION</scope>
</reference>
<sequence length="187" mass="21331">MALPCLCDFPCFPELEMAAVPPTRPHFCLNLPLQTTTILLRAQEKKKSPLISHTVNFNGCKWYLTGELKNGYFVICLFCQPVENTSTYCYDGMMRLTLDNFKSPSNNLVFFDRILMSSNQKRRWRRCLISFDELRKGGFHNNGVIHVKAALKVTSLTRKVMDGRSSKHDCAPSTSEAPQNPFIPARH</sequence>
<protein>
    <submittedName>
        <fullName evidence="3">MATH domain-containing protein</fullName>
    </submittedName>
</protein>
<name>A0A1I7ZW77_9BILA</name>
<evidence type="ECO:0000313" key="3">
    <source>
        <dbReference type="WBParaSite" id="L893_g304.t1"/>
    </source>
</evidence>